<evidence type="ECO:0000259" key="1">
    <source>
        <dbReference type="Pfam" id="PF01425"/>
    </source>
</evidence>
<dbReference type="RefSeq" id="WP_376919704.1">
    <property type="nucleotide sequence ID" value="NZ_JBHRSW010000014.1"/>
</dbReference>
<dbReference type="Proteomes" id="UP001595478">
    <property type="component" value="Unassembled WGS sequence"/>
</dbReference>
<dbReference type="Gene3D" id="3.90.1300.10">
    <property type="entry name" value="Amidase signature (AS) domain"/>
    <property type="match status" value="1"/>
</dbReference>
<dbReference type="NCBIfam" id="NF006169">
    <property type="entry name" value="PRK08310.1"/>
    <property type="match status" value="1"/>
</dbReference>
<evidence type="ECO:0000313" key="2">
    <source>
        <dbReference type="EMBL" id="MFC3121566.1"/>
    </source>
</evidence>
<reference evidence="3" key="1">
    <citation type="journal article" date="2019" name="Int. J. Syst. Evol. Microbiol.">
        <title>The Global Catalogue of Microorganisms (GCM) 10K type strain sequencing project: providing services to taxonomists for standard genome sequencing and annotation.</title>
        <authorList>
            <consortium name="The Broad Institute Genomics Platform"/>
            <consortium name="The Broad Institute Genome Sequencing Center for Infectious Disease"/>
            <person name="Wu L."/>
            <person name="Ma J."/>
        </authorList>
    </citation>
    <scope>NUCLEOTIDE SEQUENCE [LARGE SCALE GENOMIC DNA]</scope>
    <source>
        <strain evidence="3">KCTC 52473</strain>
    </source>
</reference>
<feature type="domain" description="Amidase" evidence="1">
    <location>
        <begin position="27"/>
        <end position="395"/>
    </location>
</feature>
<name>A0ABV7FQQ5_9ALTE</name>
<sequence>MTSPFVTQALAHENPDDTHTRLSAGSNMSVQALLGKRLAVKDLFHIAGLPTSAGNPDWLKSHPIPLSTHSNIMQLLALGARYVGKTITDELAYSLNGQNIHYGTPTNPVVPEHLPGGSSSGSAVAVALDEADIGLGTDTGGSIRVPASYNGLFGMRPSHGAVACDNMVALAPSFDTVGVMTRDLSALITTMTHLCKHPAEPQTTEHKNIDLADIKLGVLHDFINSASHSTYIHAWLAELRKTAIDISSLDFPLDPTLLSDVFKVLQGAEIWQQHGDWIETHSPHIASDIQTRLDWCSTISAAQIEDALNKQQQFKVKVANIFDEVDFVVLPTTPGIAPLLNAPEEELVVYRNTLLNLTAFAGLAGLPQIHLPKFKINGAPCGLSIVGPKYSDHKLMQFASLLDRNGL</sequence>
<keyword evidence="2" id="KW-0378">Hydrolase</keyword>
<dbReference type="InterPro" id="IPR023631">
    <property type="entry name" value="Amidase_dom"/>
</dbReference>
<dbReference type="SUPFAM" id="SSF75304">
    <property type="entry name" value="Amidase signature (AS) enzymes"/>
    <property type="match status" value="1"/>
</dbReference>
<dbReference type="GO" id="GO:0004040">
    <property type="term" value="F:amidase activity"/>
    <property type="evidence" value="ECO:0007669"/>
    <property type="project" value="UniProtKB-EC"/>
</dbReference>
<dbReference type="Pfam" id="PF01425">
    <property type="entry name" value="Amidase"/>
    <property type="match status" value="1"/>
</dbReference>
<dbReference type="EC" id="3.5.1.4" evidence="2"/>
<organism evidence="2 3">
    <name type="scientific">Agaribacter flavus</name>
    <dbReference type="NCBI Taxonomy" id="1902781"/>
    <lineage>
        <taxon>Bacteria</taxon>
        <taxon>Pseudomonadati</taxon>
        <taxon>Pseudomonadota</taxon>
        <taxon>Gammaproteobacteria</taxon>
        <taxon>Alteromonadales</taxon>
        <taxon>Alteromonadaceae</taxon>
        <taxon>Agaribacter</taxon>
    </lineage>
</organism>
<dbReference type="InterPro" id="IPR020556">
    <property type="entry name" value="Amidase_CS"/>
</dbReference>
<keyword evidence="3" id="KW-1185">Reference proteome</keyword>
<dbReference type="PANTHER" id="PTHR46310">
    <property type="entry name" value="AMIDASE 1"/>
    <property type="match status" value="1"/>
</dbReference>
<dbReference type="InterPro" id="IPR036928">
    <property type="entry name" value="AS_sf"/>
</dbReference>
<evidence type="ECO:0000313" key="3">
    <source>
        <dbReference type="Proteomes" id="UP001595478"/>
    </source>
</evidence>
<gene>
    <name evidence="2" type="ORF">ACFOHL_08020</name>
</gene>
<accession>A0ABV7FQQ5</accession>
<protein>
    <submittedName>
        <fullName evidence="2">Amidase</fullName>
        <ecNumber evidence="2">3.5.1.4</ecNumber>
    </submittedName>
</protein>
<comment type="caution">
    <text evidence="2">The sequence shown here is derived from an EMBL/GenBank/DDBJ whole genome shotgun (WGS) entry which is preliminary data.</text>
</comment>
<dbReference type="PROSITE" id="PS00571">
    <property type="entry name" value="AMIDASES"/>
    <property type="match status" value="1"/>
</dbReference>
<proteinExistence type="predicted"/>
<dbReference type="EMBL" id="JBHRSW010000014">
    <property type="protein sequence ID" value="MFC3121566.1"/>
    <property type="molecule type" value="Genomic_DNA"/>
</dbReference>
<dbReference type="PANTHER" id="PTHR46310:SF7">
    <property type="entry name" value="AMIDASE 1"/>
    <property type="match status" value="1"/>
</dbReference>